<gene>
    <name evidence="2" type="ORF">RCIX2008</name>
</gene>
<evidence type="ECO:0000259" key="1">
    <source>
        <dbReference type="SMART" id="SM00849"/>
    </source>
</evidence>
<dbReference type="Pfam" id="PF00753">
    <property type="entry name" value="Lactamase_B"/>
    <property type="match status" value="1"/>
</dbReference>
<dbReference type="CDD" id="cd07743">
    <property type="entry name" value="metallo-hydrolase-like_MBL-fold"/>
    <property type="match status" value="1"/>
</dbReference>
<dbReference type="Gene3D" id="3.60.15.10">
    <property type="entry name" value="Ribonuclease Z/Hydroxyacylglutathione hydrolase-like"/>
    <property type="match status" value="1"/>
</dbReference>
<dbReference type="AlphaFoldDB" id="Q0W381"/>
<dbReference type="InterPro" id="IPR050855">
    <property type="entry name" value="NDM-1-like"/>
</dbReference>
<dbReference type="PANTHER" id="PTHR42951">
    <property type="entry name" value="METALLO-BETA-LACTAMASE DOMAIN-CONTAINING"/>
    <property type="match status" value="1"/>
</dbReference>
<evidence type="ECO:0000313" key="3">
    <source>
        <dbReference type="Proteomes" id="UP000000663"/>
    </source>
</evidence>
<dbReference type="EMBL" id="AM114193">
    <property type="protein sequence ID" value="CAJ37162.1"/>
    <property type="molecule type" value="Genomic_DNA"/>
</dbReference>
<dbReference type="Proteomes" id="UP000000663">
    <property type="component" value="Chromosome"/>
</dbReference>
<name>Q0W381_METAR</name>
<dbReference type="eggNOG" id="arCOG00498">
    <property type="taxonomic scope" value="Archaea"/>
</dbReference>
<sequence length="280" mass="32025">MEPVRVVGNSYYLPATSNTGLFKDYVIDPGSTGYKEVAGKEINNVLITHGHNDHFRHACEFRERGARVIASRDDALLVRYPEVNIRGLFSWAKPPIELVTPYFQGNACEVDRLVEEWQDPAIRPVFLPGHTLGQYGFITEDGVFYTADALYSEDLWSKYKLPYCIDPDVCRTSLRRIKEQDFDYIVPGHGRPLTRSEALKAADFHLSQLDKVDDVVLDLISEPVSMEDLLSMLAEKLKLYHSMNNYYIALVMLKGHMSSLVGRGKAGYKLENFTLYWYRI</sequence>
<dbReference type="PANTHER" id="PTHR42951:SF14">
    <property type="entry name" value="METALLO-BETA-LACTAMASE SUPERFAMILY PROTEIN"/>
    <property type="match status" value="1"/>
</dbReference>
<dbReference type="STRING" id="351160.RCIX2008"/>
<dbReference type="InterPro" id="IPR036866">
    <property type="entry name" value="RibonucZ/Hydroxyglut_hydro"/>
</dbReference>
<accession>Q0W381</accession>
<proteinExistence type="predicted"/>
<keyword evidence="3" id="KW-1185">Reference proteome</keyword>
<protein>
    <submittedName>
        <fullName evidence="2">Metallo-beta-lactamase</fullName>
    </submittedName>
</protein>
<dbReference type="KEGG" id="rci:RCIX2008"/>
<organism evidence="2 3">
    <name type="scientific">Methanocella arvoryzae (strain DSM 22066 / NBRC 105507 / MRE50)</name>
    <dbReference type="NCBI Taxonomy" id="351160"/>
    <lineage>
        <taxon>Archaea</taxon>
        <taxon>Methanobacteriati</taxon>
        <taxon>Methanobacteriota</taxon>
        <taxon>Stenosarchaea group</taxon>
        <taxon>Methanomicrobia</taxon>
        <taxon>Methanocellales</taxon>
        <taxon>Methanocellaceae</taxon>
        <taxon>Methanocella</taxon>
    </lineage>
</organism>
<dbReference type="SMART" id="SM00849">
    <property type="entry name" value="Lactamase_B"/>
    <property type="match status" value="1"/>
</dbReference>
<feature type="domain" description="Metallo-beta-lactamase" evidence="1">
    <location>
        <begin position="16"/>
        <end position="189"/>
    </location>
</feature>
<reference evidence="2 3" key="1">
    <citation type="journal article" date="2006" name="Science">
        <title>Genome of rice cluster I archaea -- the key methane producers in the rice rhizosphere.</title>
        <authorList>
            <person name="Erkel C."/>
            <person name="Kube M."/>
            <person name="Reinhardt R."/>
            <person name="Liesack W."/>
        </authorList>
    </citation>
    <scope>NUCLEOTIDE SEQUENCE [LARGE SCALE GENOMIC DNA]</scope>
    <source>
        <strain evidence="3">DSM 22066 / NBRC 105507 / MRE50</strain>
    </source>
</reference>
<dbReference type="InterPro" id="IPR001279">
    <property type="entry name" value="Metallo-B-lactamas"/>
</dbReference>
<evidence type="ECO:0000313" key="2">
    <source>
        <dbReference type="EMBL" id="CAJ37162.1"/>
    </source>
</evidence>
<dbReference type="SUPFAM" id="SSF56281">
    <property type="entry name" value="Metallo-hydrolase/oxidoreductase"/>
    <property type="match status" value="1"/>
</dbReference>